<dbReference type="Gene3D" id="3.90.176.10">
    <property type="entry name" value="Toxin ADP-ribosyltransferase, Chain A, domain 1"/>
    <property type="match status" value="1"/>
</dbReference>
<dbReference type="SUPFAM" id="SSF56399">
    <property type="entry name" value="ADP-ribosylation"/>
    <property type="match status" value="1"/>
</dbReference>
<dbReference type="EMBL" id="CAFBMK010000101">
    <property type="protein sequence ID" value="CAB4920034.1"/>
    <property type="molecule type" value="Genomic_DNA"/>
</dbReference>
<protein>
    <submittedName>
        <fullName evidence="1">Unannotated protein</fullName>
    </submittedName>
</protein>
<dbReference type="AlphaFoldDB" id="A0A6J7HJI4"/>
<gene>
    <name evidence="1" type="ORF">UFOPK3564_01780</name>
</gene>
<reference evidence="1" key="1">
    <citation type="submission" date="2020-05" db="EMBL/GenBank/DDBJ databases">
        <authorList>
            <person name="Chiriac C."/>
            <person name="Salcher M."/>
            <person name="Ghai R."/>
            <person name="Kavagutti S V."/>
        </authorList>
    </citation>
    <scope>NUCLEOTIDE SEQUENCE</scope>
</reference>
<organism evidence="1">
    <name type="scientific">freshwater metagenome</name>
    <dbReference type="NCBI Taxonomy" id="449393"/>
    <lineage>
        <taxon>unclassified sequences</taxon>
        <taxon>metagenomes</taxon>
        <taxon>ecological metagenomes</taxon>
    </lineage>
</organism>
<sequence length="183" mass="19891">MTRPDPDRPVVPSELLQAIAALDSALEKQPPLEEPLVLWRVWNRDVQDFPDGPLEPGDTIEDAGFCDCTLHQGHAMSVAGRGTALVRLLLPPGVRVMPLWYTGGEAAQGLVFLARGTRLRVEAVDEVGGWDFPVVTALVLLPGDPLPEPVGDIALSLPPRDEIPPPAQITRVVWGPDEPRLLR</sequence>
<proteinExistence type="predicted"/>
<name>A0A6J7HJI4_9ZZZZ</name>
<evidence type="ECO:0000313" key="1">
    <source>
        <dbReference type="EMBL" id="CAB4920034.1"/>
    </source>
</evidence>
<accession>A0A6J7HJI4</accession>